<accession>A0A9W6F3P4</accession>
<proteinExistence type="predicted"/>
<organism evidence="1 2">
    <name type="scientific">Pleodorina starrii</name>
    <dbReference type="NCBI Taxonomy" id="330485"/>
    <lineage>
        <taxon>Eukaryota</taxon>
        <taxon>Viridiplantae</taxon>
        <taxon>Chlorophyta</taxon>
        <taxon>core chlorophytes</taxon>
        <taxon>Chlorophyceae</taxon>
        <taxon>CS clade</taxon>
        <taxon>Chlamydomonadales</taxon>
        <taxon>Volvocaceae</taxon>
        <taxon>Pleodorina</taxon>
    </lineage>
</organism>
<keyword evidence="2" id="KW-1185">Reference proteome</keyword>
<reference evidence="1 2" key="1">
    <citation type="journal article" date="2023" name="Commun. Biol.">
        <title>Reorganization of the ancestral sex-determining regions during the evolution of trioecy in Pleodorina starrii.</title>
        <authorList>
            <person name="Takahashi K."/>
            <person name="Suzuki S."/>
            <person name="Kawai-Toyooka H."/>
            <person name="Yamamoto K."/>
            <person name="Hamaji T."/>
            <person name="Ootsuki R."/>
            <person name="Yamaguchi H."/>
            <person name="Kawachi M."/>
            <person name="Higashiyama T."/>
            <person name="Nozaki H."/>
        </authorList>
    </citation>
    <scope>NUCLEOTIDE SEQUENCE [LARGE SCALE GENOMIC DNA]</scope>
    <source>
        <strain evidence="1 2">NIES-4479</strain>
    </source>
</reference>
<name>A0A9W6F3P4_9CHLO</name>
<comment type="caution">
    <text evidence="1">The sequence shown here is derived from an EMBL/GenBank/DDBJ whole genome shotgun (WGS) entry which is preliminary data.</text>
</comment>
<protein>
    <submittedName>
        <fullName evidence="1">Uncharacterized protein</fullName>
    </submittedName>
</protein>
<dbReference type="Proteomes" id="UP001165080">
    <property type="component" value="Unassembled WGS sequence"/>
</dbReference>
<gene>
    <name evidence="1" type="primary">PLESTB001413</name>
    <name evidence="1" type="ORF">PLESTB_000876000</name>
</gene>
<evidence type="ECO:0000313" key="1">
    <source>
        <dbReference type="EMBL" id="GLC54526.1"/>
    </source>
</evidence>
<dbReference type="AlphaFoldDB" id="A0A9W6F3P4"/>
<dbReference type="EMBL" id="BRXU01000010">
    <property type="protein sequence ID" value="GLC54526.1"/>
    <property type="molecule type" value="Genomic_DNA"/>
</dbReference>
<sequence length="177" mass="19978">MRQAAEIAVDNNDTELLTWFLNNVQASLGDWAEWTLCYAATHCNVFMVGVCLANGVKFSLHHNYLDTGHTEITAKVVGALLRQRNGEMLLYLKDAFPDGSSFRVFKSLFECWMLDMRYELPTIEAVKLLSRLQLLGSAAECIEAYVSEESVSLECKQHLMRWQMLLLIAHSVVAMAA</sequence>
<evidence type="ECO:0000313" key="2">
    <source>
        <dbReference type="Proteomes" id="UP001165080"/>
    </source>
</evidence>